<dbReference type="Pfam" id="PF23598">
    <property type="entry name" value="LRR_14"/>
    <property type="match status" value="4"/>
</dbReference>
<evidence type="ECO:0000313" key="6">
    <source>
        <dbReference type="EMBL" id="SPC91024.1"/>
    </source>
</evidence>
<name>A0A2N9FW56_FAGSY</name>
<dbReference type="SUPFAM" id="SSF52058">
    <property type="entry name" value="L domain-like"/>
    <property type="match status" value="1"/>
</dbReference>
<dbReference type="SMART" id="SM00369">
    <property type="entry name" value="LRR_TYP"/>
    <property type="match status" value="5"/>
</dbReference>
<evidence type="ECO:0000256" key="3">
    <source>
        <dbReference type="ARBA" id="ARBA00023027"/>
    </source>
</evidence>
<evidence type="ECO:0000259" key="5">
    <source>
        <dbReference type="PROSITE" id="PS50104"/>
    </source>
</evidence>
<dbReference type="PROSITE" id="PS50104">
    <property type="entry name" value="TIR"/>
    <property type="match status" value="1"/>
</dbReference>
<dbReference type="GO" id="GO:0006952">
    <property type="term" value="P:defense response"/>
    <property type="evidence" value="ECO:0007669"/>
    <property type="project" value="InterPro"/>
</dbReference>
<accession>A0A2N9FW56</accession>
<organism evidence="6">
    <name type="scientific">Fagus sylvatica</name>
    <name type="common">Beechnut</name>
    <dbReference type="NCBI Taxonomy" id="28930"/>
    <lineage>
        <taxon>Eukaryota</taxon>
        <taxon>Viridiplantae</taxon>
        <taxon>Streptophyta</taxon>
        <taxon>Embryophyta</taxon>
        <taxon>Tracheophyta</taxon>
        <taxon>Spermatophyta</taxon>
        <taxon>Magnoliopsida</taxon>
        <taxon>eudicotyledons</taxon>
        <taxon>Gunneridae</taxon>
        <taxon>Pentapetalae</taxon>
        <taxon>rosids</taxon>
        <taxon>fabids</taxon>
        <taxon>Fagales</taxon>
        <taxon>Fagaceae</taxon>
        <taxon>Fagus</taxon>
    </lineage>
</organism>
<protein>
    <recommendedName>
        <fullName evidence="5">TIR domain-containing protein</fullName>
    </recommendedName>
</protein>
<dbReference type="Gene3D" id="3.80.10.10">
    <property type="entry name" value="Ribonuclease Inhibitor"/>
    <property type="match status" value="4"/>
</dbReference>
<dbReference type="PANTHER" id="PTHR11017">
    <property type="entry name" value="LEUCINE-RICH REPEAT-CONTAINING PROTEIN"/>
    <property type="match status" value="1"/>
</dbReference>
<keyword evidence="2" id="KW-0677">Repeat</keyword>
<reference evidence="6" key="1">
    <citation type="submission" date="2018-02" db="EMBL/GenBank/DDBJ databases">
        <authorList>
            <person name="Cohen D.B."/>
            <person name="Kent A.D."/>
        </authorList>
    </citation>
    <scope>NUCLEOTIDE SEQUENCE</scope>
</reference>
<dbReference type="InterPro" id="IPR055414">
    <property type="entry name" value="LRR_R13L4/SHOC2-like"/>
</dbReference>
<dbReference type="Gene3D" id="3.40.50.10140">
    <property type="entry name" value="Toll/interleukin-1 receptor homology (TIR) domain"/>
    <property type="match status" value="1"/>
</dbReference>
<gene>
    <name evidence="6" type="ORF">FSB_LOCUS18906</name>
</gene>
<evidence type="ECO:0000256" key="1">
    <source>
        <dbReference type="ARBA" id="ARBA00022614"/>
    </source>
</evidence>
<keyword evidence="3" id="KW-0520">NAD</keyword>
<dbReference type="SUPFAM" id="SSF52047">
    <property type="entry name" value="RNI-like"/>
    <property type="match status" value="1"/>
</dbReference>
<dbReference type="SUPFAM" id="SSF52200">
    <property type="entry name" value="Toll/Interleukin receptor TIR domain"/>
    <property type="match status" value="1"/>
</dbReference>
<dbReference type="FunFam" id="3.40.50.10140:FF:000007">
    <property type="entry name" value="Disease resistance protein (TIR-NBS-LRR class)"/>
    <property type="match status" value="1"/>
</dbReference>
<proteinExistence type="predicted"/>
<evidence type="ECO:0000256" key="2">
    <source>
        <dbReference type="ARBA" id="ARBA00022737"/>
    </source>
</evidence>
<feature type="region of interest" description="Disordered" evidence="4">
    <location>
        <begin position="960"/>
        <end position="1010"/>
    </location>
</feature>
<dbReference type="PANTHER" id="PTHR11017:SF559">
    <property type="entry name" value="DISEASE RESISTANCE PROTEIN CHL1"/>
    <property type="match status" value="1"/>
</dbReference>
<dbReference type="InterPro" id="IPR000157">
    <property type="entry name" value="TIR_dom"/>
</dbReference>
<dbReference type="AlphaFoldDB" id="A0A2N9FW56"/>
<dbReference type="InterPro" id="IPR044974">
    <property type="entry name" value="Disease_R_plants"/>
</dbReference>
<dbReference type="SMART" id="SM00255">
    <property type="entry name" value="TIR"/>
    <property type="match status" value="1"/>
</dbReference>
<sequence length="1010" mass="113686">MATPSSFPSSSSTARWKYDVFISFRGEDTRKSFTDLIYFALTEKGIITFKDDKELERGKTISIELLKAIEQSRFAIVILSSNYASSTWCLDELAKIIDSEKDMGMTVLPVFYDVEPSDVRKQTGTFAEAFIEHEKRFEENIEKVKKWRAALSHVGNLAGWTVMNSYHSEVIQSIVGLISRNLSYEFSEVIEGFVGIESRVVELESCLAIGLNDVRFIGIWAMGGMEMGRYIVRQECPNEPGKRSRLWLYKDIDNMLKRNTGTEAVRAIDVRNSYLEENEADWNPEAFSKLCNLEFLRIHNICLKHGPQDLPNNLRILDWSKYPSKCLPVSFHPNELVQLHLPHSNIERLWIGMKICDQLKFIDLTDSSNLIEIPDVTGIPNLEKLILERCSNLQELHPSIGIHKKLILLNLKWCKKLSRLPSKFEMKSLATLDLSGCSNVKKIPEFVGNMECLQYLNLSGCSKLDDLPENLGILEGLFDLDLSGTAIKELPSSIGHLTSLTYLKLIECKDLLCLPSTICNLKFLVDLDLFGCSKLDELPENLGILEDLEDLDLGGTAIKELPSSIGHLTSLIYLKMKDCKDLLCLPSTICNLKFLVDLDLYGCSKLDELPENLGILEDLLCLPSTICNLKSLRDLDLSGCSKLDELPENLGILEGLMHLDLSGTAIKELPSSIGHLTSLAYLKIKECKDLLCLPSTICNLKSLIDLDLYGCSKLENLPENIGNVKGLETLELSGAAIKELPSSIGHLTSLAYLKIKECKDLLCLPSTICLTSLTRLDLRDCNIWEIPNDIGCLSSLEGCKRLRALPDIPSTTSHVNVNYCTSITLKRLPGERDPPVFHQIHFTLSQLLQIDGKYSGTKMYNTRQSLYDDYARKYRYDGWSIKICVLFGKFHQYPGECHLQCSLKVNGGRVIDPELVPFNEKYGLNQLQIEVSNPLNPQQSLEVEKIRVCLTHEQDIEDGTVQQQQHHHDPDDSAAEGTRNKRSHDEDDGAGPSGEGYSNEEPQPKRIQRL</sequence>
<dbReference type="InterPro" id="IPR035897">
    <property type="entry name" value="Toll_tir_struct_dom_sf"/>
</dbReference>
<dbReference type="InterPro" id="IPR003591">
    <property type="entry name" value="Leu-rich_rpt_typical-subtyp"/>
</dbReference>
<dbReference type="Pfam" id="PF01582">
    <property type="entry name" value="TIR"/>
    <property type="match status" value="1"/>
</dbReference>
<keyword evidence="1" id="KW-0433">Leucine-rich repeat</keyword>
<feature type="domain" description="TIR" evidence="5">
    <location>
        <begin position="16"/>
        <end position="186"/>
    </location>
</feature>
<dbReference type="GO" id="GO:0007165">
    <property type="term" value="P:signal transduction"/>
    <property type="evidence" value="ECO:0007669"/>
    <property type="project" value="InterPro"/>
</dbReference>
<dbReference type="InterPro" id="IPR032675">
    <property type="entry name" value="LRR_dom_sf"/>
</dbReference>
<evidence type="ECO:0000256" key="4">
    <source>
        <dbReference type="SAM" id="MobiDB-lite"/>
    </source>
</evidence>
<dbReference type="EMBL" id="OIVN01001197">
    <property type="protein sequence ID" value="SPC91024.1"/>
    <property type="molecule type" value="Genomic_DNA"/>
</dbReference>